<name>A0A814MM24_9BILA</name>
<accession>A0A814MM24</accession>
<dbReference type="OrthoDB" id="9970989at2759"/>
<dbReference type="Proteomes" id="UP000663823">
    <property type="component" value="Unassembled WGS sequence"/>
</dbReference>
<evidence type="ECO:0000313" key="1">
    <source>
        <dbReference type="EMBL" id="CAF1081639.1"/>
    </source>
</evidence>
<dbReference type="Proteomes" id="UP000663882">
    <property type="component" value="Unassembled WGS sequence"/>
</dbReference>
<dbReference type="Gene3D" id="2.60.120.1390">
    <property type="match status" value="1"/>
</dbReference>
<dbReference type="AlphaFoldDB" id="A0A814MM24"/>
<reference evidence="1" key="1">
    <citation type="submission" date="2021-02" db="EMBL/GenBank/DDBJ databases">
        <authorList>
            <person name="Nowell W R."/>
        </authorList>
    </citation>
    <scope>NUCLEOTIDE SEQUENCE</scope>
</reference>
<dbReference type="InterPro" id="IPR021345">
    <property type="entry name" value="DUF2961"/>
</dbReference>
<dbReference type="EMBL" id="CAJNOO010001025">
    <property type="protein sequence ID" value="CAF1081639.1"/>
    <property type="molecule type" value="Genomic_DNA"/>
</dbReference>
<evidence type="ECO:0000313" key="3">
    <source>
        <dbReference type="Proteomes" id="UP000663882"/>
    </source>
</evidence>
<comment type="caution">
    <text evidence="1">The sequence shown here is derived from an EMBL/GenBank/DDBJ whole genome shotgun (WGS) entry which is preliminary data.</text>
</comment>
<evidence type="ECO:0000313" key="2">
    <source>
        <dbReference type="EMBL" id="CAF4083245.1"/>
    </source>
</evidence>
<gene>
    <name evidence="2" type="ORF">OTI717_LOCUS33305</name>
    <name evidence="1" type="ORF">RFH988_LOCUS18324</name>
</gene>
<dbReference type="EMBL" id="CAJOAX010010897">
    <property type="protein sequence ID" value="CAF4083245.1"/>
    <property type="molecule type" value="Genomic_DNA"/>
</dbReference>
<dbReference type="Pfam" id="PF11175">
    <property type="entry name" value="DUF2961"/>
    <property type="match status" value="1"/>
</dbReference>
<protein>
    <submittedName>
        <fullName evidence="1">Uncharacterized protein</fullName>
    </submittedName>
</protein>
<sequence length="196" mass="22083">MLVGAGFNDQAAPWGTKWMGKGANERGWFNNFRVPFQKSIRVTGKLASSETQSFTLPINARLVLQKIENRLYEALDFVTVANITTGQGFLLSHTLAVSSASINFIEGCYHAYTEYDQPFPGEGISTGTEDYFDSAFTFDAGQFHFEISGRARYDDGSYTAYQDHICRAPDPDEIEKALYNYEIKKNAQQCHDPLRF</sequence>
<proteinExistence type="predicted"/>
<organism evidence="1 3">
    <name type="scientific">Rotaria sordida</name>
    <dbReference type="NCBI Taxonomy" id="392033"/>
    <lineage>
        <taxon>Eukaryota</taxon>
        <taxon>Metazoa</taxon>
        <taxon>Spiralia</taxon>
        <taxon>Gnathifera</taxon>
        <taxon>Rotifera</taxon>
        <taxon>Eurotatoria</taxon>
        <taxon>Bdelloidea</taxon>
        <taxon>Philodinida</taxon>
        <taxon>Philodinidae</taxon>
        <taxon>Rotaria</taxon>
    </lineage>
</organism>